<dbReference type="InterPro" id="IPR016181">
    <property type="entry name" value="Acyl_CoA_acyltransferase"/>
</dbReference>
<name>A0A6G8MYT0_9VIRU</name>
<dbReference type="Pfam" id="PF00583">
    <property type="entry name" value="Acetyltransf_1"/>
    <property type="match status" value="1"/>
</dbReference>
<proteinExistence type="predicted"/>
<evidence type="ECO:0000313" key="2">
    <source>
        <dbReference type="EMBL" id="QIN54269.1"/>
    </source>
</evidence>
<protein>
    <submittedName>
        <fullName evidence="2">Acyl-CoA N-acyltransferase</fullName>
    </submittedName>
</protein>
<dbReference type="Proteomes" id="UP001224087">
    <property type="component" value="Segment"/>
</dbReference>
<feature type="domain" description="N-acetyltransferase" evidence="1">
    <location>
        <begin position="6"/>
        <end position="163"/>
    </location>
</feature>
<dbReference type="GO" id="GO:0016747">
    <property type="term" value="F:acyltransferase activity, transferring groups other than amino-acyl groups"/>
    <property type="evidence" value="ECO:0007669"/>
    <property type="project" value="InterPro"/>
</dbReference>
<gene>
    <name evidence="2" type="primary">ck144</name>
</gene>
<organism evidence="2 3">
    <name type="scientific">Cedratvirus kamchatka</name>
    <dbReference type="NCBI Taxonomy" id="2716914"/>
    <lineage>
        <taxon>Viruses</taxon>
        <taxon>Pithoviruses</taxon>
        <taxon>Orthocedratvirinae</taxon>
        <taxon>Alphacedratvirus</taxon>
        <taxon>Alphacedratvirus rossiense</taxon>
    </lineage>
</organism>
<dbReference type="InterPro" id="IPR000182">
    <property type="entry name" value="GNAT_dom"/>
</dbReference>
<evidence type="ECO:0000259" key="1">
    <source>
        <dbReference type="PROSITE" id="PS51186"/>
    </source>
</evidence>
<dbReference type="PROSITE" id="PS51186">
    <property type="entry name" value="GNAT"/>
    <property type="match status" value="1"/>
</dbReference>
<dbReference type="EMBL" id="MN873693">
    <property type="protein sequence ID" value="QIN54269.1"/>
    <property type="molecule type" value="Genomic_DNA"/>
</dbReference>
<reference evidence="2" key="1">
    <citation type="submission" date="2019-12" db="EMBL/GenBank/DDBJ databases">
        <title>The DNA Methylation Landscape of Giant Viruses.</title>
        <authorList>
            <person name="Jeudy S."/>
            <person name="Rigou S."/>
            <person name="Alempic J.-M."/>
            <person name="Claverie J.-M."/>
            <person name="Abergel C."/>
            <person name="Legendre M."/>
        </authorList>
    </citation>
    <scope>NUCLEOTIDE SEQUENCE</scope>
    <source>
        <strain evidence="2">P4</strain>
    </source>
</reference>
<keyword evidence="3" id="KW-1185">Reference proteome</keyword>
<sequence length="184" mass="21050">MIPEGLGWRPVSRDEEVHRYVQEHTLPILSKTTIIQNFWQPYNEPQGEDDWISFLFDQNRIIGYYKGTVYLDALGRRFSTDSYISISPEYQGRGLCKGLAQFSYDKLVTLLQVDYIVITVASVIESGACRCYVRAAKDLGLRTFGSFANSYADYKFIEIVDCNVIGLDHLIFSFTPLDEIMVST</sequence>
<dbReference type="SUPFAM" id="SSF55729">
    <property type="entry name" value="Acyl-CoA N-acyltransferases (Nat)"/>
    <property type="match status" value="1"/>
</dbReference>
<accession>A0A6G8MYT0</accession>
<evidence type="ECO:0000313" key="3">
    <source>
        <dbReference type="Proteomes" id="UP001224087"/>
    </source>
</evidence>
<dbReference type="Gene3D" id="3.40.630.30">
    <property type="match status" value="1"/>
</dbReference>